<dbReference type="PROSITE" id="PS50977">
    <property type="entry name" value="HTH_TETR_2"/>
    <property type="match status" value="1"/>
</dbReference>
<evidence type="ECO:0000259" key="6">
    <source>
        <dbReference type="PROSITE" id="PS50977"/>
    </source>
</evidence>
<organism evidence="7 8">
    <name type="scientific">Bordetella hinzii OH87 BAL007II</name>
    <dbReference type="NCBI Taxonomy" id="1331262"/>
    <lineage>
        <taxon>Bacteria</taxon>
        <taxon>Pseudomonadati</taxon>
        <taxon>Pseudomonadota</taxon>
        <taxon>Betaproteobacteria</taxon>
        <taxon>Burkholderiales</taxon>
        <taxon>Alcaligenaceae</taxon>
        <taxon>Bordetella</taxon>
    </lineage>
</organism>
<evidence type="ECO:0000313" key="7">
    <source>
        <dbReference type="EMBL" id="KCB24313.1"/>
    </source>
</evidence>
<comment type="caution">
    <text evidence="7">The sequence shown here is derived from an EMBL/GenBank/DDBJ whole genome shotgun (WGS) entry which is preliminary data.</text>
</comment>
<dbReference type="InterPro" id="IPR009057">
    <property type="entry name" value="Homeodomain-like_sf"/>
</dbReference>
<keyword evidence="1" id="KW-0805">Transcription regulation</keyword>
<dbReference type="SUPFAM" id="SSF46689">
    <property type="entry name" value="Homeodomain-like"/>
    <property type="match status" value="1"/>
</dbReference>
<dbReference type="InterPro" id="IPR041474">
    <property type="entry name" value="NicS_C"/>
</dbReference>
<reference evidence="7 8" key="1">
    <citation type="submission" date="2014-03" db="EMBL/GenBank/DDBJ databases">
        <title>Genome sequence of Bordetella hinzii.</title>
        <authorList>
            <person name="Register K."/>
            <person name="Harvill E."/>
            <person name="Goodfield L.L."/>
            <person name="Ivanov Y.V."/>
            <person name="Meyer J.A."/>
            <person name="Muse S.J."/>
            <person name="Jacobs N."/>
            <person name="Bendor L."/>
            <person name="Smallridge W.E."/>
            <person name="Brinkac L.M."/>
            <person name="Sanka R."/>
            <person name="Kim M."/>
            <person name="Losada L."/>
        </authorList>
    </citation>
    <scope>NUCLEOTIDE SEQUENCE [LARGE SCALE GENOMIC DNA]</scope>
    <source>
        <strain evidence="7 8">OH87 BAL007II</strain>
    </source>
</reference>
<protein>
    <submittedName>
        <fullName evidence="7">Transcriptional regulator, TetR family</fullName>
    </submittedName>
</protein>
<name>A0ABR4R1T1_9BORD</name>
<keyword evidence="3" id="KW-0804">Transcription</keyword>
<dbReference type="Pfam" id="PF17938">
    <property type="entry name" value="TetR_C_29"/>
    <property type="match status" value="1"/>
</dbReference>
<dbReference type="InterPro" id="IPR036271">
    <property type="entry name" value="Tet_transcr_reg_TetR-rel_C_sf"/>
</dbReference>
<dbReference type="Proteomes" id="UP000025748">
    <property type="component" value="Unassembled WGS sequence"/>
</dbReference>
<evidence type="ECO:0000256" key="5">
    <source>
        <dbReference type="SAM" id="MobiDB-lite"/>
    </source>
</evidence>
<proteinExistence type="predicted"/>
<keyword evidence="8" id="KW-1185">Reference proteome</keyword>
<dbReference type="PRINTS" id="PR00455">
    <property type="entry name" value="HTHTETR"/>
</dbReference>
<evidence type="ECO:0000313" key="8">
    <source>
        <dbReference type="Proteomes" id="UP000025748"/>
    </source>
</evidence>
<dbReference type="Pfam" id="PF00440">
    <property type="entry name" value="TetR_N"/>
    <property type="match status" value="1"/>
</dbReference>
<keyword evidence="2 4" id="KW-0238">DNA-binding</keyword>
<evidence type="ECO:0000256" key="4">
    <source>
        <dbReference type="PROSITE-ProRule" id="PRU00335"/>
    </source>
</evidence>
<evidence type="ECO:0000256" key="1">
    <source>
        <dbReference type="ARBA" id="ARBA00023015"/>
    </source>
</evidence>
<dbReference type="PANTHER" id="PTHR30055:SF234">
    <property type="entry name" value="HTH-TYPE TRANSCRIPTIONAL REGULATOR BETI"/>
    <property type="match status" value="1"/>
</dbReference>
<evidence type="ECO:0000256" key="3">
    <source>
        <dbReference type="ARBA" id="ARBA00023163"/>
    </source>
</evidence>
<feature type="region of interest" description="Disordered" evidence="5">
    <location>
        <begin position="1"/>
        <end position="22"/>
    </location>
</feature>
<dbReference type="EMBL" id="JHEM01000014">
    <property type="protein sequence ID" value="KCB24313.1"/>
    <property type="molecule type" value="Genomic_DNA"/>
</dbReference>
<feature type="DNA-binding region" description="H-T-H motif" evidence="4">
    <location>
        <begin position="45"/>
        <end position="64"/>
    </location>
</feature>
<dbReference type="InterPro" id="IPR050109">
    <property type="entry name" value="HTH-type_TetR-like_transc_reg"/>
</dbReference>
<dbReference type="SUPFAM" id="SSF48498">
    <property type="entry name" value="Tetracyclin repressor-like, C-terminal domain"/>
    <property type="match status" value="1"/>
</dbReference>
<accession>A0ABR4R1T1</accession>
<gene>
    <name evidence="7" type="ORF">L544_2158</name>
</gene>
<dbReference type="PANTHER" id="PTHR30055">
    <property type="entry name" value="HTH-TYPE TRANSCRIPTIONAL REGULATOR RUTR"/>
    <property type="match status" value="1"/>
</dbReference>
<evidence type="ECO:0000256" key="2">
    <source>
        <dbReference type="ARBA" id="ARBA00023125"/>
    </source>
</evidence>
<dbReference type="InterPro" id="IPR001647">
    <property type="entry name" value="HTH_TetR"/>
</dbReference>
<sequence length="223" mass="24503">MGRMAASRPVRRPGRPAQPDASATRALLLDTATAQFARHGVAATTLARIARAADLTPAMVHYYFRNREALLDTLVSERLVPLIEYVWEPPAKACGPREMVRAIVARLMECAAQRPWLPPLWMREVVNEGGELRERVLAHLPIDRLRGFAQALAQAQARGKVHAGIDPRLVFLSILGTTLLPLATAGIWRRVWAQEPALDTAAVAAHACALIEHGLFPSPSRRP</sequence>
<feature type="domain" description="HTH tetR-type" evidence="6">
    <location>
        <begin position="22"/>
        <end position="82"/>
    </location>
</feature>
<dbReference type="Gene3D" id="1.10.357.10">
    <property type="entry name" value="Tetracycline Repressor, domain 2"/>
    <property type="match status" value="1"/>
</dbReference>